<protein>
    <submittedName>
        <fullName evidence="2">Uncharacterized protein</fullName>
    </submittedName>
</protein>
<dbReference type="Proteomes" id="UP000186406">
    <property type="component" value="Unassembled WGS sequence"/>
</dbReference>
<reference evidence="2 3" key="1">
    <citation type="submission" date="2016-12" db="EMBL/GenBank/DDBJ databases">
        <authorList>
            <person name="Song W.-J."/>
            <person name="Kurnit D.M."/>
        </authorList>
    </citation>
    <scope>NUCLEOTIDE SEQUENCE [LARGE SCALE GENOMIC DNA]</scope>
    <source>
        <strain evidence="2 3">DSM 19599</strain>
    </source>
</reference>
<evidence type="ECO:0000313" key="3">
    <source>
        <dbReference type="Proteomes" id="UP000186406"/>
    </source>
</evidence>
<evidence type="ECO:0000313" key="2">
    <source>
        <dbReference type="EMBL" id="SHO63672.1"/>
    </source>
</evidence>
<dbReference type="AlphaFoldDB" id="A0A1M7ZFQ5"/>
<dbReference type="EMBL" id="FRXO01000002">
    <property type="protein sequence ID" value="SHO63672.1"/>
    <property type="molecule type" value="Genomic_DNA"/>
</dbReference>
<organism evidence="2 3">
    <name type="scientific">Pseudoxanthobacter soli DSM 19599</name>
    <dbReference type="NCBI Taxonomy" id="1123029"/>
    <lineage>
        <taxon>Bacteria</taxon>
        <taxon>Pseudomonadati</taxon>
        <taxon>Pseudomonadota</taxon>
        <taxon>Alphaproteobacteria</taxon>
        <taxon>Hyphomicrobiales</taxon>
        <taxon>Segnochrobactraceae</taxon>
        <taxon>Pseudoxanthobacter</taxon>
    </lineage>
</organism>
<accession>A0A1M7ZFQ5</accession>
<feature type="region of interest" description="Disordered" evidence="1">
    <location>
        <begin position="93"/>
        <end position="124"/>
    </location>
</feature>
<evidence type="ECO:0000256" key="1">
    <source>
        <dbReference type="SAM" id="MobiDB-lite"/>
    </source>
</evidence>
<name>A0A1M7ZFQ5_9HYPH</name>
<feature type="region of interest" description="Disordered" evidence="1">
    <location>
        <begin position="159"/>
        <end position="193"/>
    </location>
</feature>
<feature type="compositionally biased region" description="Basic and acidic residues" evidence="1">
    <location>
        <begin position="93"/>
        <end position="104"/>
    </location>
</feature>
<gene>
    <name evidence="2" type="ORF">SAMN02745172_01533</name>
</gene>
<sequence>MSVCKRRFGTRSAPAARGRAHGRRRWIASSLAWLVFTQSLLIGLMLGVQAAPPAFAASPDDAFYIGAVICTHDTAGDLLSPAEAWPLAGADIQDTRSQDTHTQDTHAFGPQTAETDPAGSTLPAADHHRGGLLDCCLPGCAMLAIASATLPTVDPLPFQMRVDDRPQPVSDEAPVPLPSVRSPRTTRGPPGTA</sequence>
<keyword evidence="3" id="KW-1185">Reference proteome</keyword>
<dbReference type="RefSeq" id="WP_073627063.1">
    <property type="nucleotide sequence ID" value="NZ_FRXO01000002.1"/>
</dbReference>
<proteinExistence type="predicted"/>